<keyword evidence="4" id="KW-1185">Reference proteome</keyword>
<dbReference type="GO" id="GO:0003697">
    <property type="term" value="F:single-stranded DNA binding"/>
    <property type="evidence" value="ECO:0007669"/>
    <property type="project" value="InterPro"/>
</dbReference>
<dbReference type="OrthoDB" id="7605626at2"/>
<evidence type="ECO:0000313" key="3">
    <source>
        <dbReference type="EMBL" id="THG31937.1"/>
    </source>
</evidence>
<dbReference type="AlphaFoldDB" id="A0A4S4FK01"/>
<evidence type="ECO:0000313" key="4">
    <source>
        <dbReference type="Proteomes" id="UP000309133"/>
    </source>
</evidence>
<dbReference type="Proteomes" id="UP000309133">
    <property type="component" value="Unassembled WGS sequence"/>
</dbReference>
<protein>
    <recommendedName>
        <fullName evidence="1">N-terminal domain-containing protein</fullName>
    </recommendedName>
</protein>
<proteinExistence type="predicted"/>
<sequence length="264" mass="29567">MTLEQTRPQLDVPKSRELLEGLLTLPGSTGESYRRFHNYSPRNIGFLALQGCPPEPVATFKKWQELGRQVQRGEKAYSILRPIQIRIEDAKTEQVKLIKRFKVVRALFAVSQTDGEELPAYEPPEWSTERALGKLGISLVPFQNFDGNIGGYARGKEIAINPVAPFPLRTTIHEISHVEHGHTTPEHLQLYAGHRGTYEFEAEASAYVTLNEIGALDEQTATVSRGYVQGWLGEQEPAEESLRRVLNVSTRVLEAGYAAEEGDQ</sequence>
<accession>A0A4S4FK01</accession>
<organism evidence="2 4">
    <name type="scientific">Naasia lichenicola</name>
    <dbReference type="NCBI Taxonomy" id="2565933"/>
    <lineage>
        <taxon>Bacteria</taxon>
        <taxon>Bacillati</taxon>
        <taxon>Actinomycetota</taxon>
        <taxon>Actinomycetes</taxon>
        <taxon>Micrococcales</taxon>
        <taxon>Microbacteriaceae</taxon>
        <taxon>Naasia</taxon>
    </lineage>
</organism>
<dbReference type="RefSeq" id="WP_136427057.1">
    <property type="nucleotide sequence ID" value="NZ_SSSM01000003.1"/>
</dbReference>
<evidence type="ECO:0000259" key="1">
    <source>
        <dbReference type="Pfam" id="PF08401"/>
    </source>
</evidence>
<reference evidence="2 4" key="1">
    <citation type="submission" date="2019-04" db="EMBL/GenBank/DDBJ databases">
        <authorList>
            <person name="Jiang L."/>
        </authorList>
    </citation>
    <scope>NUCLEOTIDE SEQUENCE [LARGE SCALE GENOMIC DNA]</scope>
    <source>
        <strain evidence="2 4">YIM 131853</strain>
    </source>
</reference>
<gene>
    <name evidence="3" type="ORF">E6C64_07800</name>
    <name evidence="2" type="ORF">E6C64_08655</name>
</gene>
<dbReference type="EMBL" id="SSSM01000003">
    <property type="protein sequence ID" value="THG31937.1"/>
    <property type="molecule type" value="Genomic_DNA"/>
</dbReference>
<name>A0A4S4FK01_9MICO</name>
<feature type="domain" description="N-terminal" evidence="1">
    <location>
        <begin position="34"/>
        <end position="92"/>
    </location>
</feature>
<evidence type="ECO:0000313" key="2">
    <source>
        <dbReference type="EMBL" id="THG30700.1"/>
    </source>
</evidence>
<dbReference type="EMBL" id="SSSM01000004">
    <property type="protein sequence ID" value="THG30700.1"/>
    <property type="molecule type" value="Genomic_DNA"/>
</dbReference>
<dbReference type="InterPro" id="IPR013610">
    <property type="entry name" value="ArdC_N"/>
</dbReference>
<dbReference type="Pfam" id="PF08401">
    <property type="entry name" value="ArdcN"/>
    <property type="match status" value="1"/>
</dbReference>
<comment type="caution">
    <text evidence="2">The sequence shown here is derived from an EMBL/GenBank/DDBJ whole genome shotgun (WGS) entry which is preliminary data.</text>
</comment>